<reference evidence="1 2" key="1">
    <citation type="submission" date="2022-04" db="EMBL/GenBank/DDBJ databases">
        <authorList>
            <person name="Grouzdev D.S."/>
            <person name="Pantiukh K.S."/>
            <person name="Krutkina M.S."/>
        </authorList>
    </citation>
    <scope>NUCLEOTIDE SEQUENCE [LARGE SCALE GENOMIC DNA]</scope>
    <source>
        <strain evidence="1 2">6x-1</strain>
    </source>
</reference>
<name>A0ABT0DBN0_9HYPH</name>
<dbReference type="EMBL" id="JALKCH010000006">
    <property type="protein sequence ID" value="MCK0197382.1"/>
    <property type="molecule type" value="Genomic_DNA"/>
</dbReference>
<dbReference type="RefSeq" id="WP_247029097.1">
    <property type="nucleotide sequence ID" value="NZ_JALKCH010000006.1"/>
</dbReference>
<gene>
    <name evidence="1" type="ORF">MWN34_10705</name>
</gene>
<dbReference type="PROSITE" id="PS00409">
    <property type="entry name" value="PROKAR_NTER_METHYL"/>
    <property type="match status" value="1"/>
</dbReference>
<accession>A0ABT0DBN0</accession>
<dbReference type="Pfam" id="PF07963">
    <property type="entry name" value="N_methyl"/>
    <property type="match status" value="1"/>
</dbReference>
<dbReference type="Proteomes" id="UP001203284">
    <property type="component" value="Unassembled WGS sequence"/>
</dbReference>
<keyword evidence="2" id="KW-1185">Reference proteome</keyword>
<organism evidence="1 2">
    <name type="scientific">Ancylobacter crimeensis</name>
    <dbReference type="NCBI Taxonomy" id="2579147"/>
    <lineage>
        <taxon>Bacteria</taxon>
        <taxon>Pseudomonadati</taxon>
        <taxon>Pseudomonadota</taxon>
        <taxon>Alphaproteobacteria</taxon>
        <taxon>Hyphomicrobiales</taxon>
        <taxon>Xanthobacteraceae</taxon>
        <taxon>Ancylobacter</taxon>
    </lineage>
</organism>
<dbReference type="SUPFAM" id="SSF54523">
    <property type="entry name" value="Pili subunits"/>
    <property type="match status" value="1"/>
</dbReference>
<sequence length="271" mass="28970">MPSSHCKGFSLVELSIVLVILGLLTGGILAGQSLIRAAELRSVATEYQRWISAINGFRDKYMAIPGDMANATRFWQRMRNTTDCVTNSSATVVDTGVCDGTGDGMIAWDNSATGATHVNEMHQFWRQLAAAGFIDGNYTGFAINNSASVVPGTNSPSSKLTHAGWGAGGKYNCGSNGSQCFYGTTASVYRNYLAFGAYTGGNIPNTAVLLPDEAWNIDVKLDDGKPGTGFIIPQWRAANQCTTSSSNTDYTGTYNMSSSTVYCSFLFVNPF</sequence>
<proteinExistence type="predicted"/>
<comment type="caution">
    <text evidence="1">The sequence shown here is derived from an EMBL/GenBank/DDBJ whole genome shotgun (WGS) entry which is preliminary data.</text>
</comment>
<dbReference type="NCBIfam" id="TIGR02532">
    <property type="entry name" value="IV_pilin_GFxxxE"/>
    <property type="match status" value="1"/>
</dbReference>
<evidence type="ECO:0000313" key="2">
    <source>
        <dbReference type="Proteomes" id="UP001203284"/>
    </source>
</evidence>
<dbReference type="InterPro" id="IPR012902">
    <property type="entry name" value="N_methyl_site"/>
</dbReference>
<dbReference type="InterPro" id="IPR045584">
    <property type="entry name" value="Pilin-like"/>
</dbReference>
<evidence type="ECO:0000313" key="1">
    <source>
        <dbReference type="EMBL" id="MCK0197382.1"/>
    </source>
</evidence>
<protein>
    <submittedName>
        <fullName evidence="1">Prepilin-type N-terminal cleavage/methylation domain-containing protein</fullName>
    </submittedName>
</protein>